<dbReference type="Pfam" id="PF00251">
    <property type="entry name" value="Glyco_hydro_32N"/>
    <property type="match status" value="1"/>
</dbReference>
<evidence type="ECO:0000256" key="5">
    <source>
        <dbReference type="RuleBase" id="RU362110"/>
    </source>
</evidence>
<organism evidence="8">
    <name type="scientific">Streptomyces sp. NBC_00119</name>
    <dbReference type="NCBI Taxonomy" id="2975659"/>
    <lineage>
        <taxon>Bacteria</taxon>
        <taxon>Bacillati</taxon>
        <taxon>Actinomycetota</taxon>
        <taxon>Actinomycetes</taxon>
        <taxon>Kitasatosporales</taxon>
        <taxon>Streptomycetaceae</taxon>
        <taxon>Streptomyces</taxon>
    </lineage>
</organism>
<dbReference type="Pfam" id="PF08244">
    <property type="entry name" value="Glyco_hydro_32C"/>
    <property type="match status" value="1"/>
</dbReference>
<dbReference type="EC" id="3.2.1.26" evidence="2"/>
<dbReference type="InterPro" id="IPR051214">
    <property type="entry name" value="GH32_Enzymes"/>
</dbReference>
<dbReference type="Gene3D" id="2.115.10.20">
    <property type="entry name" value="Glycosyl hydrolase domain, family 43"/>
    <property type="match status" value="1"/>
</dbReference>
<evidence type="ECO:0000256" key="3">
    <source>
        <dbReference type="ARBA" id="ARBA00022801"/>
    </source>
</evidence>
<comment type="similarity">
    <text evidence="1 5">Belongs to the glycosyl hydrolase 32 family.</text>
</comment>
<evidence type="ECO:0000256" key="1">
    <source>
        <dbReference type="ARBA" id="ARBA00009902"/>
    </source>
</evidence>
<dbReference type="InterPro" id="IPR013148">
    <property type="entry name" value="Glyco_hydro_32_N"/>
</dbReference>
<dbReference type="Gene3D" id="2.60.120.560">
    <property type="entry name" value="Exo-inulinase, domain 1"/>
    <property type="match status" value="1"/>
</dbReference>
<dbReference type="AlphaFoldDB" id="A0AAU1TZ97"/>
<keyword evidence="3 5" id="KW-0378">Hydrolase</keyword>
<evidence type="ECO:0000313" key="8">
    <source>
        <dbReference type="EMBL" id="WTS10886.1"/>
    </source>
</evidence>
<feature type="domain" description="Glycosyl hydrolase family 32 C-terminal" evidence="7">
    <location>
        <begin position="367"/>
        <end position="461"/>
    </location>
</feature>
<dbReference type="InterPro" id="IPR013320">
    <property type="entry name" value="ConA-like_dom_sf"/>
</dbReference>
<dbReference type="PANTHER" id="PTHR43101:SF1">
    <property type="entry name" value="BETA-FRUCTOSIDASE"/>
    <property type="match status" value="1"/>
</dbReference>
<dbReference type="InterPro" id="IPR023296">
    <property type="entry name" value="Glyco_hydro_beta-prop_sf"/>
</dbReference>
<evidence type="ECO:0000256" key="4">
    <source>
        <dbReference type="ARBA" id="ARBA00023295"/>
    </source>
</evidence>
<evidence type="ECO:0000256" key="2">
    <source>
        <dbReference type="ARBA" id="ARBA00012758"/>
    </source>
</evidence>
<dbReference type="SMART" id="SM00640">
    <property type="entry name" value="Glyco_32"/>
    <property type="match status" value="1"/>
</dbReference>
<dbReference type="SUPFAM" id="SSF49899">
    <property type="entry name" value="Concanavalin A-like lectins/glucanases"/>
    <property type="match status" value="1"/>
</dbReference>
<dbReference type="CDD" id="cd08996">
    <property type="entry name" value="GH32_FFase"/>
    <property type="match status" value="1"/>
</dbReference>
<dbReference type="PANTHER" id="PTHR43101">
    <property type="entry name" value="BETA-FRUCTOSIDASE"/>
    <property type="match status" value="1"/>
</dbReference>
<proteinExistence type="inferred from homology"/>
<protein>
    <recommendedName>
        <fullName evidence="2">beta-fructofuranosidase</fullName>
        <ecNumber evidence="2">3.2.1.26</ecNumber>
    </recommendedName>
</protein>
<dbReference type="EMBL" id="CP108195">
    <property type="protein sequence ID" value="WTS10886.1"/>
    <property type="molecule type" value="Genomic_DNA"/>
</dbReference>
<dbReference type="GO" id="GO:0005975">
    <property type="term" value="P:carbohydrate metabolic process"/>
    <property type="evidence" value="ECO:0007669"/>
    <property type="project" value="InterPro"/>
</dbReference>
<evidence type="ECO:0000259" key="7">
    <source>
        <dbReference type="Pfam" id="PF08244"/>
    </source>
</evidence>
<dbReference type="SUPFAM" id="SSF75005">
    <property type="entry name" value="Arabinanase/levansucrase/invertase"/>
    <property type="match status" value="1"/>
</dbReference>
<accession>A0AAU1TZ97</accession>
<sequence>MNDDHPHGAYEGHGAYEVHDVHAPRARVRPPVNWANDPNGPFRWRGRHHLFYQHNPAAPVHTNMHWGHASSADLAHWEHHPIALTPTPGGPDEAGCWSGCVVDDAGTPTAVYTGIDRHHTGLGTICLAQADPDDPLLLRWRPLPAPVVTCPPPGLDVVMFRDPFVFRHGGRRWALVGAGHADGTPSVLLYDCDDLNAWRFAGVLLDGRDPSTARLLGMEATGWECPQLFRTDTGDWVLVLSLWGGDPHTTASLTGHLEVLADGELRFQVKSGDRPDHGRDFYAPAVAHDPDDGRTLLWGWSWEARPQAEVDRAGWSGVLTAPREMSTHADGSLRVRPAPELELLRTAGPFVAGASCSATPLPVSYDVEVAARTPVSVTLCRAASGRELTVTLDPAAGTATLDRSGWPRRDAAGRETDSAPLVLRVSPTEELAARILVDGSLLELFAAERAVATERVYLRPDDTPVLTVSGTPARIRGWEVGPQNHARPQGS</sequence>
<gene>
    <name evidence="8" type="ORF">OHU69_07270</name>
</gene>
<feature type="domain" description="Glycosyl hydrolase family 32 N-terminal" evidence="6">
    <location>
        <begin position="29"/>
        <end position="337"/>
    </location>
</feature>
<dbReference type="InterPro" id="IPR013189">
    <property type="entry name" value="Glyco_hydro_32_C"/>
</dbReference>
<dbReference type="InterPro" id="IPR001362">
    <property type="entry name" value="Glyco_hydro_32"/>
</dbReference>
<keyword evidence="4 5" id="KW-0326">Glycosidase</keyword>
<reference evidence="8" key="1">
    <citation type="submission" date="2022-10" db="EMBL/GenBank/DDBJ databases">
        <title>The complete genomes of actinobacterial strains from the NBC collection.</title>
        <authorList>
            <person name="Joergensen T.S."/>
            <person name="Alvarez Arevalo M."/>
            <person name="Sterndorff E.B."/>
            <person name="Faurdal D."/>
            <person name="Vuksanovic O."/>
            <person name="Mourched A.-S."/>
            <person name="Charusanti P."/>
            <person name="Shaw S."/>
            <person name="Blin K."/>
            <person name="Weber T."/>
        </authorList>
    </citation>
    <scope>NUCLEOTIDE SEQUENCE</scope>
    <source>
        <strain evidence="8">NBC_00119</strain>
    </source>
</reference>
<name>A0AAU1TZ97_9ACTN</name>
<evidence type="ECO:0000259" key="6">
    <source>
        <dbReference type="Pfam" id="PF00251"/>
    </source>
</evidence>
<dbReference type="GO" id="GO:0004564">
    <property type="term" value="F:beta-fructofuranosidase activity"/>
    <property type="evidence" value="ECO:0007669"/>
    <property type="project" value="UniProtKB-EC"/>
</dbReference>